<dbReference type="OrthoDB" id="442947at2759"/>
<dbReference type="CDD" id="cd22462">
    <property type="entry name" value="KH-I_HEN4_like_rpt5"/>
    <property type="match status" value="1"/>
</dbReference>
<reference evidence="5" key="1">
    <citation type="submission" date="2020-03" db="EMBL/GenBank/DDBJ databases">
        <title>A high-quality chromosome-level genome assembly of a woody plant with both climbing and erect habits, Rhamnella rubrinervis.</title>
        <authorList>
            <person name="Lu Z."/>
            <person name="Yang Y."/>
            <person name="Zhu X."/>
            <person name="Sun Y."/>
        </authorList>
    </citation>
    <scope>NUCLEOTIDE SEQUENCE</scope>
    <source>
        <strain evidence="5">BYM</strain>
        <tissue evidence="5">Leaf</tissue>
    </source>
</reference>
<keyword evidence="1" id="KW-0677">Repeat</keyword>
<sequence>MEDNPSSPVVFRLLCYARAIGGVIGNNGAAFLQLQRGTAARIHCNDPVPGFDDGFVVVVGSSFPDRRVVLTECQEGEEEFYVSSAQAAMLRVSERIWKLESHDGLGKAAMGEASCRLLGHRSQLHALIGNGGTNISRLREESGAVINIAPSLNSSAMPYEVIQIMGTVLAVKKALIAVSSCLQDHPPPDSCLKLSSKAKDIISNGASPSSMLPKFFLNLGSLLPPLSSEQSVNNSSQECSLTDTNGIPSKDMKGKRQKTLTGASIKFAVSVTPDFSERLVTISAFEASTKGTTVTAKLLIATEVVESLGGTEGEVVSEVREVTDAEMQILAGEQFLDYGPENSLIRAGYSILFITGDYESVQNALIQVTSSLRDHLLSREVRNRVRARSLNMRERKISSSELYQSSGLCPDSNEETFLTSQRNQLGLFHSTGTLPRRLWLPQGVERGPAKNFGGDEGLSGTELATVTNTMLEMAVSQHVFGSVCGEDGRNLDSIRKISGAKVEVHDPCPGRNEGKVVISGTPDQTMAAQSLLQAFIQPGQMTQKTGR</sequence>
<evidence type="ECO:0000259" key="4">
    <source>
        <dbReference type="SMART" id="SM00322"/>
    </source>
</evidence>
<feature type="domain" description="K Homology" evidence="4">
    <location>
        <begin position="292"/>
        <end position="373"/>
    </location>
</feature>
<feature type="region of interest" description="Disordered" evidence="3">
    <location>
        <begin position="233"/>
        <end position="255"/>
    </location>
</feature>
<comment type="caution">
    <text evidence="5">The sequence shown here is derived from an EMBL/GenBank/DDBJ whole genome shotgun (WGS) entry which is preliminary data.</text>
</comment>
<gene>
    <name evidence="5" type="ORF">FNV43_RR17458</name>
</gene>
<proteinExistence type="predicted"/>
<evidence type="ECO:0000256" key="1">
    <source>
        <dbReference type="ARBA" id="ARBA00022737"/>
    </source>
</evidence>
<dbReference type="InterPro" id="IPR004087">
    <property type="entry name" value="KH_dom"/>
</dbReference>
<keyword evidence="2" id="KW-0694">RNA-binding</keyword>
<evidence type="ECO:0000313" key="6">
    <source>
        <dbReference type="Proteomes" id="UP000796880"/>
    </source>
</evidence>
<dbReference type="PANTHER" id="PTHR10288">
    <property type="entry name" value="KH DOMAIN CONTAINING RNA BINDING PROTEIN"/>
    <property type="match status" value="1"/>
</dbReference>
<keyword evidence="6" id="KW-1185">Reference proteome</keyword>
<dbReference type="SUPFAM" id="SSF54791">
    <property type="entry name" value="Eukaryotic type KH-domain (KH-domain type I)"/>
    <property type="match status" value="4"/>
</dbReference>
<dbReference type="InterPro" id="IPR004088">
    <property type="entry name" value="KH_dom_type_1"/>
</dbReference>
<evidence type="ECO:0000256" key="2">
    <source>
        <dbReference type="PROSITE-ProRule" id="PRU00117"/>
    </source>
</evidence>
<dbReference type="AlphaFoldDB" id="A0A8K0GVR0"/>
<dbReference type="SMART" id="SM00322">
    <property type="entry name" value="KH"/>
    <property type="match status" value="4"/>
</dbReference>
<dbReference type="GO" id="GO:0003723">
    <property type="term" value="F:RNA binding"/>
    <property type="evidence" value="ECO:0007669"/>
    <property type="project" value="UniProtKB-UniRule"/>
</dbReference>
<protein>
    <recommendedName>
        <fullName evidence="4">K Homology domain-containing protein</fullName>
    </recommendedName>
</protein>
<accession>A0A8K0GVR0</accession>
<dbReference type="InterPro" id="IPR036612">
    <property type="entry name" value="KH_dom_type_1_sf"/>
</dbReference>
<dbReference type="PROSITE" id="PS50084">
    <property type="entry name" value="KH_TYPE_1"/>
    <property type="match status" value="3"/>
</dbReference>
<feature type="domain" description="K Homology" evidence="4">
    <location>
        <begin position="7"/>
        <end position="78"/>
    </location>
</feature>
<name>A0A8K0GVR0_9ROSA</name>
<feature type="domain" description="K Homology" evidence="4">
    <location>
        <begin position="467"/>
        <end position="537"/>
    </location>
</feature>
<dbReference type="Pfam" id="PF00013">
    <property type="entry name" value="KH_1"/>
    <property type="match status" value="2"/>
</dbReference>
<dbReference type="EMBL" id="VOIH02000008">
    <property type="protein sequence ID" value="KAF3439183.1"/>
    <property type="molecule type" value="Genomic_DNA"/>
</dbReference>
<feature type="domain" description="K Homology" evidence="4">
    <location>
        <begin position="111"/>
        <end position="183"/>
    </location>
</feature>
<dbReference type="Gene3D" id="3.30.1370.10">
    <property type="entry name" value="K Homology domain, type 1"/>
    <property type="match status" value="4"/>
</dbReference>
<evidence type="ECO:0000313" key="5">
    <source>
        <dbReference type="EMBL" id="KAF3439183.1"/>
    </source>
</evidence>
<organism evidence="5 6">
    <name type="scientific">Rhamnella rubrinervis</name>
    <dbReference type="NCBI Taxonomy" id="2594499"/>
    <lineage>
        <taxon>Eukaryota</taxon>
        <taxon>Viridiplantae</taxon>
        <taxon>Streptophyta</taxon>
        <taxon>Embryophyta</taxon>
        <taxon>Tracheophyta</taxon>
        <taxon>Spermatophyta</taxon>
        <taxon>Magnoliopsida</taxon>
        <taxon>eudicotyledons</taxon>
        <taxon>Gunneridae</taxon>
        <taxon>Pentapetalae</taxon>
        <taxon>rosids</taxon>
        <taxon>fabids</taxon>
        <taxon>Rosales</taxon>
        <taxon>Rhamnaceae</taxon>
        <taxon>rhamnoid group</taxon>
        <taxon>Rhamneae</taxon>
        <taxon>Rhamnella</taxon>
    </lineage>
</organism>
<dbReference type="Proteomes" id="UP000796880">
    <property type="component" value="Unassembled WGS sequence"/>
</dbReference>
<evidence type="ECO:0000256" key="3">
    <source>
        <dbReference type="SAM" id="MobiDB-lite"/>
    </source>
</evidence>